<feature type="transmembrane region" description="Helical" evidence="4">
    <location>
        <begin position="21"/>
        <end position="38"/>
    </location>
</feature>
<dbReference type="SMART" id="SM00388">
    <property type="entry name" value="HisKA"/>
    <property type="match status" value="1"/>
</dbReference>
<reference evidence="6 7" key="1">
    <citation type="submission" date="2018-11" db="EMBL/GenBank/DDBJ databases">
        <authorList>
            <person name="Jang G.I."/>
            <person name="Hwang C.Y."/>
        </authorList>
    </citation>
    <scope>NUCLEOTIDE SEQUENCE [LARGE SCALE GENOMIC DNA]</scope>
    <source>
        <strain evidence="6 7">SSM26</strain>
    </source>
</reference>
<dbReference type="Gene3D" id="3.30.565.10">
    <property type="entry name" value="Histidine kinase-like ATPase, C-terminal domain"/>
    <property type="match status" value="1"/>
</dbReference>
<accession>A0ABX9XQ47</accession>
<name>A0ABX9XQ47_9PSED</name>
<feature type="transmembrane region" description="Helical" evidence="4">
    <location>
        <begin position="76"/>
        <end position="96"/>
    </location>
</feature>
<dbReference type="SUPFAM" id="SSF55874">
    <property type="entry name" value="ATPase domain of HSP90 chaperone/DNA topoisomerase II/histidine kinase"/>
    <property type="match status" value="1"/>
</dbReference>
<dbReference type="GO" id="GO:0016301">
    <property type="term" value="F:kinase activity"/>
    <property type="evidence" value="ECO:0007669"/>
    <property type="project" value="UniProtKB-KW"/>
</dbReference>
<dbReference type="EC" id="2.7.13.3" evidence="2"/>
<evidence type="ECO:0000313" key="6">
    <source>
        <dbReference type="EMBL" id="ROZ88142.1"/>
    </source>
</evidence>
<keyword evidence="6" id="KW-0418">Kinase</keyword>
<dbReference type="PANTHER" id="PTHR43065:SF52">
    <property type="entry name" value="SENSOR PROTEIN KINASE PILS"/>
    <property type="match status" value="1"/>
</dbReference>
<dbReference type="CDD" id="cd00075">
    <property type="entry name" value="HATPase"/>
    <property type="match status" value="1"/>
</dbReference>
<dbReference type="InterPro" id="IPR036890">
    <property type="entry name" value="HATPase_C_sf"/>
</dbReference>
<dbReference type="PANTHER" id="PTHR43065">
    <property type="entry name" value="SENSOR HISTIDINE KINASE"/>
    <property type="match status" value="1"/>
</dbReference>
<comment type="catalytic activity">
    <reaction evidence="1">
        <text>ATP + protein L-histidine = ADP + protein N-phospho-L-histidine.</text>
        <dbReference type="EC" id="2.7.13.3"/>
    </reaction>
</comment>
<dbReference type="Pfam" id="PF00512">
    <property type="entry name" value="HisKA"/>
    <property type="match status" value="1"/>
</dbReference>
<dbReference type="PROSITE" id="PS50109">
    <property type="entry name" value="HIS_KIN"/>
    <property type="match status" value="1"/>
</dbReference>
<dbReference type="RefSeq" id="WP_123887568.1">
    <property type="nucleotide sequence ID" value="NZ_JBPYCX010000001.1"/>
</dbReference>
<evidence type="ECO:0000259" key="5">
    <source>
        <dbReference type="PROSITE" id="PS50109"/>
    </source>
</evidence>
<feature type="transmembrane region" description="Helical" evidence="4">
    <location>
        <begin position="125"/>
        <end position="145"/>
    </location>
</feature>
<protein>
    <recommendedName>
        <fullName evidence="2">histidine kinase</fullName>
        <ecNumber evidence="2">2.7.13.3</ecNumber>
    </recommendedName>
</protein>
<dbReference type="Pfam" id="PF25323">
    <property type="entry name" value="6TM_PilS"/>
    <property type="match status" value="1"/>
</dbReference>
<keyword evidence="7" id="KW-1185">Reference proteome</keyword>
<evidence type="ECO:0000256" key="2">
    <source>
        <dbReference type="ARBA" id="ARBA00012438"/>
    </source>
</evidence>
<keyword evidence="4" id="KW-1133">Transmembrane helix</keyword>
<evidence type="ECO:0000313" key="7">
    <source>
        <dbReference type="Proteomes" id="UP000275199"/>
    </source>
</evidence>
<evidence type="ECO:0000256" key="1">
    <source>
        <dbReference type="ARBA" id="ARBA00000085"/>
    </source>
</evidence>
<comment type="caution">
    <text evidence="6">The sequence shown here is derived from an EMBL/GenBank/DDBJ whole genome shotgun (WGS) entry which is preliminary data.</text>
</comment>
<feature type="transmembrane region" description="Helical" evidence="4">
    <location>
        <begin position="151"/>
        <end position="169"/>
    </location>
</feature>
<dbReference type="Gene3D" id="3.30.450.20">
    <property type="entry name" value="PAS domain"/>
    <property type="match status" value="1"/>
</dbReference>
<keyword evidence="3" id="KW-0597">Phosphoprotein</keyword>
<keyword evidence="6" id="KW-0808">Transferase</keyword>
<dbReference type="InterPro" id="IPR004358">
    <property type="entry name" value="Sig_transdc_His_kin-like_C"/>
</dbReference>
<evidence type="ECO:0000256" key="3">
    <source>
        <dbReference type="ARBA" id="ARBA00022553"/>
    </source>
</evidence>
<dbReference type="InterPro" id="IPR003594">
    <property type="entry name" value="HATPase_dom"/>
</dbReference>
<proteinExistence type="predicted"/>
<feature type="transmembrane region" description="Helical" evidence="4">
    <location>
        <begin position="50"/>
        <end position="69"/>
    </location>
</feature>
<dbReference type="CDD" id="cd00082">
    <property type="entry name" value="HisKA"/>
    <property type="match status" value="1"/>
</dbReference>
<dbReference type="Gene3D" id="1.10.287.130">
    <property type="match status" value="1"/>
</dbReference>
<dbReference type="InterPro" id="IPR003661">
    <property type="entry name" value="HisK_dim/P_dom"/>
</dbReference>
<dbReference type="PRINTS" id="PR00344">
    <property type="entry name" value="BCTRLSENSOR"/>
</dbReference>
<dbReference type="SMART" id="SM00387">
    <property type="entry name" value="HATPase_c"/>
    <property type="match status" value="1"/>
</dbReference>
<gene>
    <name evidence="6" type="ORF">EF096_00120</name>
</gene>
<dbReference type="EMBL" id="RKKU01000001">
    <property type="protein sequence ID" value="ROZ88142.1"/>
    <property type="molecule type" value="Genomic_DNA"/>
</dbReference>
<keyword evidence="4" id="KW-0812">Transmembrane</keyword>
<feature type="domain" description="Histidine kinase" evidence="5">
    <location>
        <begin position="315"/>
        <end position="526"/>
    </location>
</feature>
<evidence type="ECO:0000256" key="4">
    <source>
        <dbReference type="SAM" id="Phobius"/>
    </source>
</evidence>
<organism evidence="6 7">
    <name type="scientific">Pseudomonas neustonica</name>
    <dbReference type="NCBI Taxonomy" id="2487346"/>
    <lineage>
        <taxon>Bacteria</taxon>
        <taxon>Pseudomonadati</taxon>
        <taxon>Pseudomonadota</taxon>
        <taxon>Gammaproteobacteria</taxon>
        <taxon>Pseudomonadales</taxon>
        <taxon>Pseudomonadaceae</taxon>
        <taxon>Pseudomonas</taxon>
    </lineage>
</organism>
<dbReference type="Proteomes" id="UP000275199">
    <property type="component" value="Unassembled WGS sequence"/>
</dbReference>
<sequence>MPSQSEQIDSQRPRLLRIYNLYRVILGFGLTLLTSSVLRDGLLDLSDPPLYAKTSWVYLFINVLVALLLHRGRRDLHVFILTLADIGLLGVVFFAAGGVGSGFGNLLIIPVAIGNILLHGRIGLLLPALASIGLIYLTFFLSLTHPYIGQSYLQVGVLGCIYFAVALFVQRFSRRLYLSETLAQQQAATLASMEELNELIIQRMRTGIVVVGSDNRIVAGNEASAQMLARPILTGAALNKLVPELDKRLQQWRRNPSTRSTSFQSHSGSTEVLANFKPLGDSGDNTILIFLDDSTQIAQQAQQLKLASLGRLTASIAHEIRNPLGAISHAAQLLNESDQMDKQDLRLTEIIQQHSKRMNRVIETVLELSRRRPSEPQLIDLALWTSNFLNDFRAANPATDTIECEIEKEGILTRVDPNQITQVLDNLCQNAFRYSGAAGSHRTIYLKLYEDSSSQLPTIEVIDHGPGVAAEHVGHIFEPFYTTEASGTGLGLYISRELCESNQARLEYQTVTPTGSCMRITFAHPKRLV</sequence>
<dbReference type="InterPro" id="IPR036097">
    <property type="entry name" value="HisK_dim/P_sf"/>
</dbReference>
<keyword evidence="4" id="KW-0472">Membrane</keyword>
<dbReference type="SUPFAM" id="SSF47384">
    <property type="entry name" value="Homodimeric domain of signal transducing histidine kinase"/>
    <property type="match status" value="1"/>
</dbReference>
<dbReference type="Pfam" id="PF02518">
    <property type="entry name" value="HATPase_c"/>
    <property type="match status" value="1"/>
</dbReference>
<dbReference type="InterPro" id="IPR005467">
    <property type="entry name" value="His_kinase_dom"/>
</dbReference>